<name>A0A6I1MPF1_9CLOT</name>
<accession>A0A6I1MPF1</accession>
<proteinExistence type="predicted"/>
<evidence type="ECO:0000313" key="2">
    <source>
        <dbReference type="Proteomes" id="UP000430345"/>
    </source>
</evidence>
<keyword evidence="2" id="KW-1185">Reference proteome</keyword>
<dbReference type="RefSeq" id="WP_152892469.1">
    <property type="nucleotide sequence ID" value="NZ_WHJC01000577.1"/>
</dbReference>
<dbReference type="Proteomes" id="UP000430345">
    <property type="component" value="Unassembled WGS sequence"/>
</dbReference>
<evidence type="ECO:0000313" key="1">
    <source>
        <dbReference type="EMBL" id="MPQ45305.1"/>
    </source>
</evidence>
<sequence>MGQMKKAYMSNLRGGTSSKNKIKYNGKTYEDSEDEYIEKTYTLIDCPLCGQKILEFYEHDSTPGFRDRTTAIADKMCDCDLKSYYKEHDTGIYVWC</sequence>
<dbReference type="AlphaFoldDB" id="A0A6I1MPF1"/>
<dbReference type="EMBL" id="WHJC01000577">
    <property type="protein sequence ID" value="MPQ45305.1"/>
    <property type="molecule type" value="Genomic_DNA"/>
</dbReference>
<gene>
    <name evidence="1" type="ORF">GBZ86_16435</name>
</gene>
<organism evidence="1 2">
    <name type="scientific">Clostridium tarantellae</name>
    <dbReference type="NCBI Taxonomy" id="39493"/>
    <lineage>
        <taxon>Bacteria</taxon>
        <taxon>Bacillati</taxon>
        <taxon>Bacillota</taxon>
        <taxon>Clostridia</taxon>
        <taxon>Eubacteriales</taxon>
        <taxon>Clostridiaceae</taxon>
        <taxon>Clostridium</taxon>
    </lineage>
</organism>
<comment type="caution">
    <text evidence="1">The sequence shown here is derived from an EMBL/GenBank/DDBJ whole genome shotgun (WGS) entry which is preliminary data.</text>
</comment>
<reference evidence="1 2" key="1">
    <citation type="submission" date="2019-10" db="EMBL/GenBank/DDBJ databases">
        <title>The Genome Sequence of Clostridium tarantellae Isolated from Fish Brain.</title>
        <authorList>
            <person name="Bano L."/>
            <person name="Kiel M."/>
            <person name="Sales G."/>
            <person name="Doxey A.C."/>
            <person name="Mansfield M.J."/>
            <person name="Schiavone M."/>
            <person name="Rossetto O."/>
            <person name="Pirazzini M."/>
            <person name="Dobrindt U."/>
            <person name="Montecucco C."/>
        </authorList>
    </citation>
    <scope>NUCLEOTIDE SEQUENCE [LARGE SCALE GENOMIC DNA]</scope>
    <source>
        <strain evidence="1 2">DSM 3997</strain>
    </source>
</reference>
<protein>
    <submittedName>
        <fullName evidence="1">Uncharacterized protein</fullName>
    </submittedName>
</protein>